<dbReference type="PROSITE" id="PS51123">
    <property type="entry name" value="OMPA_2"/>
    <property type="match status" value="1"/>
</dbReference>
<dbReference type="PRINTS" id="PR01023">
    <property type="entry name" value="NAFLGMOTY"/>
</dbReference>
<dbReference type="PRINTS" id="PR01021">
    <property type="entry name" value="OMPADOMAIN"/>
</dbReference>
<keyword evidence="6" id="KW-0626">Porin</keyword>
<sequence length="338" mass="36679">MKYAISVLFMCLIAIPAMAEGPDDIYVDLMPVFGRMDSDRGADNDAYGARVVYGRGWRGPWYAEVQGFGLRQDGNHSITGNHLYTSGVGMDAVYAFRDRTGYTPFLLAGAGATVNNGYPGGSDVNAFLNLGAGIASAALNDNGLKIRAEVRYMRDYFEDDMNDWQLGLGLSFPLQQPAPPPAPKPAPAPAPEPPRDSDDDGVIDDRDRCPDTLPGAEVDSEGCVLAEETITLENVHFELDSATLTPAARNSLQKVVRALRSQPGSAVEIAGHTDNQGNDAYNLKLSQQRANSVRTFLIRNGVDADRLTAKGYGEQQPVESNATESGRAMNRRVEMRFR</sequence>
<evidence type="ECO:0000256" key="11">
    <source>
        <dbReference type="SAM" id="SignalP"/>
    </source>
</evidence>
<evidence type="ECO:0000256" key="2">
    <source>
        <dbReference type="ARBA" id="ARBA00022448"/>
    </source>
</evidence>
<dbReference type="InterPro" id="IPR011250">
    <property type="entry name" value="OMP/PagP_B-barrel"/>
</dbReference>
<dbReference type="Gene3D" id="2.40.160.20">
    <property type="match status" value="1"/>
</dbReference>
<dbReference type="EMBL" id="JBHUJD010000008">
    <property type="protein sequence ID" value="MFD2310284.1"/>
    <property type="molecule type" value="Genomic_DNA"/>
</dbReference>
<dbReference type="InterPro" id="IPR036737">
    <property type="entry name" value="OmpA-like_sf"/>
</dbReference>
<evidence type="ECO:0000259" key="12">
    <source>
        <dbReference type="PROSITE" id="PS51123"/>
    </source>
</evidence>
<feature type="region of interest" description="Disordered" evidence="10">
    <location>
        <begin position="170"/>
        <end position="220"/>
    </location>
</feature>
<organism evidence="13 14">
    <name type="scientific">Microbulbifer halophilus</name>
    <dbReference type="NCBI Taxonomy" id="453963"/>
    <lineage>
        <taxon>Bacteria</taxon>
        <taxon>Pseudomonadati</taxon>
        <taxon>Pseudomonadota</taxon>
        <taxon>Gammaproteobacteria</taxon>
        <taxon>Cellvibrionales</taxon>
        <taxon>Microbulbiferaceae</taxon>
        <taxon>Microbulbifer</taxon>
    </lineage>
</organism>
<evidence type="ECO:0000256" key="8">
    <source>
        <dbReference type="ARBA" id="ARBA00023237"/>
    </source>
</evidence>
<dbReference type="Pfam" id="PF00691">
    <property type="entry name" value="OmpA"/>
    <property type="match status" value="1"/>
</dbReference>
<dbReference type="SUPFAM" id="SSF103647">
    <property type="entry name" value="TSP type-3 repeat"/>
    <property type="match status" value="1"/>
</dbReference>
<dbReference type="CDD" id="cd07185">
    <property type="entry name" value="OmpA_C-like"/>
    <property type="match status" value="1"/>
</dbReference>
<dbReference type="SUPFAM" id="SSF103088">
    <property type="entry name" value="OmpA-like"/>
    <property type="match status" value="1"/>
</dbReference>
<keyword evidence="4" id="KW-0812">Transmembrane</keyword>
<evidence type="ECO:0000256" key="3">
    <source>
        <dbReference type="ARBA" id="ARBA00022452"/>
    </source>
</evidence>
<keyword evidence="7 9" id="KW-0472">Membrane</keyword>
<keyword evidence="8" id="KW-0998">Cell outer membrane</keyword>
<feature type="signal peptide" evidence="11">
    <location>
        <begin position="1"/>
        <end position="19"/>
    </location>
</feature>
<keyword evidence="14" id="KW-1185">Reference proteome</keyword>
<comment type="subcellular location">
    <subcellularLocation>
        <location evidence="1">Cell outer membrane</location>
        <topology evidence="1">Multi-pass membrane protein</topology>
    </subcellularLocation>
</comment>
<evidence type="ECO:0000256" key="9">
    <source>
        <dbReference type="PROSITE-ProRule" id="PRU00473"/>
    </source>
</evidence>
<evidence type="ECO:0000256" key="1">
    <source>
        <dbReference type="ARBA" id="ARBA00004571"/>
    </source>
</evidence>
<name>A0ABW5EA69_9GAMM</name>
<evidence type="ECO:0000256" key="7">
    <source>
        <dbReference type="ARBA" id="ARBA00023136"/>
    </source>
</evidence>
<dbReference type="PANTHER" id="PTHR30329:SF21">
    <property type="entry name" value="LIPOPROTEIN YIAD-RELATED"/>
    <property type="match status" value="1"/>
</dbReference>
<dbReference type="InterPro" id="IPR006665">
    <property type="entry name" value="OmpA-like"/>
</dbReference>
<evidence type="ECO:0000313" key="13">
    <source>
        <dbReference type="EMBL" id="MFD2310284.1"/>
    </source>
</evidence>
<keyword evidence="11" id="KW-0732">Signal</keyword>
<protein>
    <submittedName>
        <fullName evidence="13">OmpA family protein</fullName>
    </submittedName>
</protein>
<dbReference type="InterPro" id="IPR050330">
    <property type="entry name" value="Bact_OuterMem_StrucFunc"/>
</dbReference>
<feature type="chain" id="PRO_5046480067" evidence="11">
    <location>
        <begin position="20"/>
        <end position="338"/>
    </location>
</feature>
<reference evidence="14" key="1">
    <citation type="journal article" date="2019" name="Int. J. Syst. Evol. Microbiol.">
        <title>The Global Catalogue of Microorganisms (GCM) 10K type strain sequencing project: providing services to taxonomists for standard genome sequencing and annotation.</title>
        <authorList>
            <consortium name="The Broad Institute Genomics Platform"/>
            <consortium name="The Broad Institute Genome Sequencing Center for Infectious Disease"/>
            <person name="Wu L."/>
            <person name="Ma J."/>
        </authorList>
    </citation>
    <scope>NUCLEOTIDE SEQUENCE [LARGE SCALE GENOMIC DNA]</scope>
    <source>
        <strain evidence="14">KCTC 12848</strain>
    </source>
</reference>
<dbReference type="Proteomes" id="UP001597425">
    <property type="component" value="Unassembled WGS sequence"/>
</dbReference>
<dbReference type="InterPro" id="IPR028974">
    <property type="entry name" value="TSP_type-3_rpt"/>
</dbReference>
<dbReference type="InterPro" id="IPR006690">
    <property type="entry name" value="OMPA-like_CS"/>
</dbReference>
<evidence type="ECO:0000256" key="5">
    <source>
        <dbReference type="ARBA" id="ARBA00023065"/>
    </source>
</evidence>
<dbReference type="SUPFAM" id="SSF56925">
    <property type="entry name" value="OMPA-like"/>
    <property type="match status" value="1"/>
</dbReference>
<keyword evidence="5" id="KW-0406">Ion transport</keyword>
<dbReference type="RefSeq" id="WP_265723041.1">
    <property type="nucleotide sequence ID" value="NZ_JAPIVK010000035.1"/>
</dbReference>
<keyword evidence="2" id="KW-0813">Transport</keyword>
<dbReference type="PANTHER" id="PTHR30329">
    <property type="entry name" value="STATOR ELEMENT OF FLAGELLAR MOTOR COMPLEX"/>
    <property type="match status" value="1"/>
</dbReference>
<dbReference type="PROSITE" id="PS01068">
    <property type="entry name" value="OMPA_1"/>
    <property type="match status" value="1"/>
</dbReference>
<evidence type="ECO:0000256" key="4">
    <source>
        <dbReference type="ARBA" id="ARBA00022692"/>
    </source>
</evidence>
<accession>A0ABW5EA69</accession>
<feature type="domain" description="OmpA-like" evidence="12">
    <location>
        <begin position="225"/>
        <end position="338"/>
    </location>
</feature>
<comment type="caution">
    <text evidence="13">The sequence shown here is derived from an EMBL/GenBank/DDBJ whole genome shotgun (WGS) entry which is preliminary data.</text>
</comment>
<feature type="compositionally biased region" description="Pro residues" evidence="10">
    <location>
        <begin position="176"/>
        <end position="192"/>
    </location>
</feature>
<gene>
    <name evidence="13" type="ORF">ACFSKX_07605</name>
</gene>
<evidence type="ECO:0000256" key="6">
    <source>
        <dbReference type="ARBA" id="ARBA00023114"/>
    </source>
</evidence>
<evidence type="ECO:0000313" key="14">
    <source>
        <dbReference type="Proteomes" id="UP001597425"/>
    </source>
</evidence>
<keyword evidence="3" id="KW-1134">Transmembrane beta strand</keyword>
<dbReference type="Gene3D" id="3.30.1330.60">
    <property type="entry name" value="OmpA-like domain"/>
    <property type="match status" value="1"/>
</dbReference>
<dbReference type="InterPro" id="IPR006664">
    <property type="entry name" value="OMP_bac"/>
</dbReference>
<proteinExistence type="predicted"/>
<evidence type="ECO:0000256" key="10">
    <source>
        <dbReference type="SAM" id="MobiDB-lite"/>
    </source>
</evidence>